<evidence type="ECO:0008006" key="4">
    <source>
        <dbReference type="Google" id="ProtNLM"/>
    </source>
</evidence>
<accession>A0ABY2PW90</accession>
<gene>
    <name evidence="2" type="ORF">DJ535_09220</name>
</gene>
<protein>
    <recommendedName>
        <fullName evidence="4">Adhesin</fullName>
    </recommendedName>
</protein>
<evidence type="ECO:0000313" key="2">
    <source>
        <dbReference type="EMBL" id="THE39636.1"/>
    </source>
</evidence>
<proteinExistence type="predicted"/>
<comment type="caution">
    <text evidence="2">The sequence shown here is derived from an EMBL/GenBank/DDBJ whole genome shotgun (WGS) entry which is preliminary data.</text>
</comment>
<dbReference type="EMBL" id="QFVP01000004">
    <property type="protein sequence ID" value="THE39636.1"/>
    <property type="molecule type" value="Genomic_DNA"/>
</dbReference>
<feature type="chain" id="PRO_5045464080" description="Adhesin" evidence="1">
    <location>
        <begin position="18"/>
        <end position="279"/>
    </location>
</feature>
<dbReference type="Gene3D" id="2.60.40.1090">
    <property type="entry name" value="Fimbrial-type adhesion domain"/>
    <property type="match status" value="1"/>
</dbReference>
<reference evidence="2 3" key="1">
    <citation type="submission" date="2018-05" db="EMBL/GenBank/DDBJ databases">
        <title>Isolation and genomic analyses of lactose-positive bacteria from faecal samples of preterm neonates.</title>
        <authorList>
            <person name="Chen Y."/>
            <person name="Brook T.C."/>
            <person name="O'Neill I."/>
            <person name="Soe C.Z."/>
            <person name="Hall L.J."/>
            <person name="Hoyles L."/>
        </authorList>
    </citation>
    <scope>NUCLEOTIDE SEQUENCE [LARGE SCALE GENOMIC DNA]</scope>
    <source>
        <strain evidence="2 3">P080C CL</strain>
    </source>
</reference>
<sequence>MRYLLSSLLLIISSATASQYPVISSITTDTQDAEHIVYHITQHLINYPDPAIDAIPPAGYMYATLAMKHPKYIYDGNPQTLVMPGYVRTSSSKSYSESALEAYNSQQGITTFISPSVSEPLKPGQDCIGYFFTPSLDPNMGSSAIKAPAGCVGVPPAQEWCKIVTPELVFDHGVATLEDAEDNNIADKTANLRVSCTADMQVTFNLMNTDTGGYESESINLTPSGRAFISVDNKALNSTRNIPISLKAGNNDLPVISRISDINATGVYYGSSVLIMEPY</sequence>
<evidence type="ECO:0000256" key="1">
    <source>
        <dbReference type="SAM" id="SignalP"/>
    </source>
</evidence>
<organism evidence="2 3">
    <name type="scientific">Citrobacter murliniae</name>
    <dbReference type="NCBI Taxonomy" id="67829"/>
    <lineage>
        <taxon>Bacteria</taxon>
        <taxon>Pseudomonadati</taxon>
        <taxon>Pseudomonadota</taxon>
        <taxon>Gammaproteobacteria</taxon>
        <taxon>Enterobacterales</taxon>
        <taxon>Enterobacteriaceae</taxon>
        <taxon>Citrobacter</taxon>
        <taxon>Citrobacter freundii complex</taxon>
    </lineage>
</organism>
<keyword evidence="1" id="KW-0732">Signal</keyword>
<dbReference type="RefSeq" id="WP_048221018.1">
    <property type="nucleotide sequence ID" value="NZ_QFVP01000004.1"/>
</dbReference>
<feature type="signal peptide" evidence="1">
    <location>
        <begin position="1"/>
        <end position="17"/>
    </location>
</feature>
<dbReference type="InterPro" id="IPR036937">
    <property type="entry name" value="Adhesion_dom_fimbrial_sf"/>
</dbReference>
<dbReference type="Proteomes" id="UP000306790">
    <property type="component" value="Unassembled WGS sequence"/>
</dbReference>
<evidence type="ECO:0000313" key="3">
    <source>
        <dbReference type="Proteomes" id="UP000306790"/>
    </source>
</evidence>
<name>A0ABY2PW90_9ENTR</name>
<keyword evidence="3" id="KW-1185">Reference proteome</keyword>